<evidence type="ECO:0000313" key="3">
    <source>
        <dbReference type="Proteomes" id="UP000280344"/>
    </source>
</evidence>
<reference evidence="2 3" key="1">
    <citation type="submission" date="2018-12" db="EMBL/GenBank/DDBJ databases">
        <title>Complete genome sequence of Flaviflexus sp. H23T48.</title>
        <authorList>
            <person name="Bae J.-W."/>
            <person name="Lee J.-Y."/>
        </authorList>
    </citation>
    <scope>NUCLEOTIDE SEQUENCE [LARGE SCALE GENOMIC DNA]</scope>
    <source>
        <strain evidence="2 3">H23T48</strain>
    </source>
</reference>
<feature type="transmembrane region" description="Helical" evidence="1">
    <location>
        <begin position="150"/>
        <end position="172"/>
    </location>
</feature>
<name>A0A3S9PW47_9ACTO</name>
<sequence>MTTTTMTHRSLYNRISTQDLKAFYWMTLIVAAIITSMYTVLPFIPESWLENYGGDRTNNFFPPEAIDNPRFVLIPEAITSTLVIILFVNGIVTAAENRTMLGAGVTRKAAWIDGRVANIGIATMIYVLWTIAIAVAVLLDGGFTNLDVGIMVQSSLTFYAALLVAFELGYAISMLFCRYHWFGALIAAGIGITVGILIMIMQRGELPADWAWYTWLATIAFVTFAFAASRHMLLTLPMRRSS</sequence>
<feature type="transmembrane region" description="Helical" evidence="1">
    <location>
        <begin position="179"/>
        <end position="200"/>
    </location>
</feature>
<keyword evidence="1" id="KW-1133">Transmembrane helix</keyword>
<dbReference type="EMBL" id="CP034593">
    <property type="protein sequence ID" value="AZQ76586.1"/>
    <property type="molecule type" value="Genomic_DNA"/>
</dbReference>
<evidence type="ECO:0000256" key="1">
    <source>
        <dbReference type="SAM" id="Phobius"/>
    </source>
</evidence>
<dbReference type="RefSeq" id="WP_126703394.1">
    <property type="nucleotide sequence ID" value="NZ_CP034593.1"/>
</dbReference>
<dbReference type="AlphaFoldDB" id="A0A3S9PW47"/>
<keyword evidence="1" id="KW-0472">Membrane</keyword>
<evidence type="ECO:0000313" key="2">
    <source>
        <dbReference type="EMBL" id="AZQ76586.1"/>
    </source>
</evidence>
<proteinExistence type="predicted"/>
<keyword evidence="1" id="KW-0812">Transmembrane</keyword>
<protein>
    <submittedName>
        <fullName evidence="2">Uncharacterized protein</fullName>
    </submittedName>
</protein>
<feature type="transmembrane region" description="Helical" evidence="1">
    <location>
        <begin position="212"/>
        <end position="233"/>
    </location>
</feature>
<feature type="transmembrane region" description="Helical" evidence="1">
    <location>
        <begin position="116"/>
        <end position="138"/>
    </location>
</feature>
<feature type="transmembrane region" description="Helical" evidence="1">
    <location>
        <begin position="22"/>
        <end position="44"/>
    </location>
</feature>
<dbReference type="Proteomes" id="UP000280344">
    <property type="component" value="Chromosome"/>
</dbReference>
<accession>A0A3S9PW47</accession>
<dbReference type="KEGG" id="flh:EJ997_03705"/>
<keyword evidence="3" id="KW-1185">Reference proteome</keyword>
<feature type="transmembrane region" description="Helical" evidence="1">
    <location>
        <begin position="77"/>
        <end position="95"/>
    </location>
</feature>
<gene>
    <name evidence="2" type="ORF">EJ997_03705</name>
</gene>
<organism evidence="2 3">
    <name type="scientific">Flaviflexus ciconiae</name>
    <dbReference type="NCBI Taxonomy" id="2496867"/>
    <lineage>
        <taxon>Bacteria</taxon>
        <taxon>Bacillati</taxon>
        <taxon>Actinomycetota</taxon>
        <taxon>Actinomycetes</taxon>
        <taxon>Actinomycetales</taxon>
        <taxon>Actinomycetaceae</taxon>
        <taxon>Flaviflexus</taxon>
    </lineage>
</organism>
<dbReference type="OrthoDB" id="3271667at2"/>